<dbReference type="Proteomes" id="UP000187406">
    <property type="component" value="Unassembled WGS sequence"/>
</dbReference>
<reference evidence="8" key="1">
    <citation type="submission" date="2016-04" db="EMBL/GenBank/DDBJ databases">
        <title>Cephalotus genome sequencing.</title>
        <authorList>
            <person name="Fukushima K."/>
            <person name="Hasebe M."/>
            <person name="Fang X."/>
        </authorList>
    </citation>
    <scope>NUCLEOTIDE SEQUENCE [LARGE SCALE GENOMIC DNA]</scope>
    <source>
        <strain evidence="8">cv. St1</strain>
    </source>
</reference>
<dbReference type="InterPro" id="IPR003340">
    <property type="entry name" value="B3_DNA-bd"/>
</dbReference>
<evidence type="ECO:0000256" key="4">
    <source>
        <dbReference type="ARBA" id="ARBA00023163"/>
    </source>
</evidence>
<evidence type="ECO:0000256" key="1">
    <source>
        <dbReference type="ARBA" id="ARBA00004123"/>
    </source>
</evidence>
<protein>
    <submittedName>
        <fullName evidence="7">B3 domain-containing protein</fullName>
    </submittedName>
</protein>
<keyword evidence="8" id="KW-1185">Reference proteome</keyword>
<feature type="non-terminal residue" evidence="7">
    <location>
        <position position="1"/>
    </location>
</feature>
<dbReference type="Pfam" id="PF02362">
    <property type="entry name" value="B3"/>
    <property type="match status" value="1"/>
</dbReference>
<evidence type="ECO:0000256" key="5">
    <source>
        <dbReference type="ARBA" id="ARBA00023242"/>
    </source>
</evidence>
<dbReference type="Gene3D" id="2.40.330.10">
    <property type="entry name" value="DNA-binding pseudobarrel domain"/>
    <property type="match status" value="1"/>
</dbReference>
<dbReference type="SUPFAM" id="SSF101936">
    <property type="entry name" value="DNA-binding pseudobarrel domain"/>
    <property type="match status" value="1"/>
</dbReference>
<dbReference type="AlphaFoldDB" id="A0A1Q3D1C7"/>
<dbReference type="InParanoid" id="A0A1Q3D1C7"/>
<organism evidence="7 8">
    <name type="scientific">Cephalotus follicularis</name>
    <name type="common">Albany pitcher plant</name>
    <dbReference type="NCBI Taxonomy" id="3775"/>
    <lineage>
        <taxon>Eukaryota</taxon>
        <taxon>Viridiplantae</taxon>
        <taxon>Streptophyta</taxon>
        <taxon>Embryophyta</taxon>
        <taxon>Tracheophyta</taxon>
        <taxon>Spermatophyta</taxon>
        <taxon>Magnoliopsida</taxon>
        <taxon>eudicotyledons</taxon>
        <taxon>Gunneridae</taxon>
        <taxon>Pentapetalae</taxon>
        <taxon>rosids</taxon>
        <taxon>fabids</taxon>
        <taxon>Oxalidales</taxon>
        <taxon>Cephalotaceae</taxon>
        <taxon>Cephalotus</taxon>
    </lineage>
</organism>
<evidence type="ECO:0000313" key="8">
    <source>
        <dbReference type="Proteomes" id="UP000187406"/>
    </source>
</evidence>
<keyword evidence="5" id="KW-0539">Nucleus</keyword>
<keyword evidence="4" id="KW-0804">Transcription</keyword>
<evidence type="ECO:0000256" key="2">
    <source>
        <dbReference type="ARBA" id="ARBA00023015"/>
    </source>
</evidence>
<dbReference type="InterPro" id="IPR015300">
    <property type="entry name" value="DNA-bd_pseudobarrel_sf"/>
</dbReference>
<evidence type="ECO:0000259" key="6">
    <source>
        <dbReference type="PROSITE" id="PS50863"/>
    </source>
</evidence>
<dbReference type="EMBL" id="BDDD01003833">
    <property type="protein sequence ID" value="GAV86242.1"/>
    <property type="molecule type" value="Genomic_DNA"/>
</dbReference>
<evidence type="ECO:0000256" key="3">
    <source>
        <dbReference type="ARBA" id="ARBA00023125"/>
    </source>
</evidence>
<gene>
    <name evidence="7" type="ORF">CFOL_v3_29675</name>
</gene>
<dbReference type="OrthoDB" id="1698378at2759"/>
<keyword evidence="2" id="KW-0805">Transcription regulation</keyword>
<name>A0A1Q3D1C7_CEPFO</name>
<keyword evidence="3" id="KW-0238">DNA-binding</keyword>
<proteinExistence type="predicted"/>
<accession>A0A1Q3D1C7</accession>
<dbReference type="GO" id="GO:0005634">
    <property type="term" value="C:nucleus"/>
    <property type="evidence" value="ECO:0007669"/>
    <property type="project" value="UniProtKB-SubCell"/>
</dbReference>
<dbReference type="CDD" id="cd10017">
    <property type="entry name" value="B3_DNA"/>
    <property type="match status" value="1"/>
</dbReference>
<feature type="domain" description="TF-B3" evidence="6">
    <location>
        <begin position="4"/>
        <end position="108"/>
    </location>
</feature>
<dbReference type="PROSITE" id="PS50863">
    <property type="entry name" value="B3"/>
    <property type="match status" value="1"/>
</dbReference>
<dbReference type="SMART" id="SM01019">
    <property type="entry name" value="B3"/>
    <property type="match status" value="1"/>
</dbReference>
<dbReference type="GO" id="GO:0003677">
    <property type="term" value="F:DNA binding"/>
    <property type="evidence" value="ECO:0007669"/>
    <property type="project" value="UniProtKB-KW"/>
</dbReference>
<comment type="subcellular location">
    <subcellularLocation>
        <location evidence="1">Nucleus</location>
    </subcellularLocation>
</comment>
<evidence type="ECO:0000313" key="7">
    <source>
        <dbReference type="EMBL" id="GAV86242.1"/>
    </source>
</evidence>
<sequence>LKMQLFSKELSSTDINHRLAIPTASLEAFEIPPGEHAVDVLAMDADGNVWRFLLSTRTNEPHPKPVFYGDWRQFVQNKGLRVGDKVIFEMKDDLGDGVRFRIRAQKKRIRLLGADIWVDV</sequence>
<comment type="caution">
    <text evidence="7">The sequence shown here is derived from an EMBL/GenBank/DDBJ whole genome shotgun (WGS) entry which is preliminary data.</text>
</comment>